<evidence type="ECO:0000256" key="1">
    <source>
        <dbReference type="PIRSR" id="PIRSR601310-1"/>
    </source>
</evidence>
<gene>
    <name evidence="5" type="ORF">CEW83_05350</name>
</gene>
<dbReference type="GO" id="GO:0009117">
    <property type="term" value="P:nucleotide metabolic process"/>
    <property type="evidence" value="ECO:0007669"/>
    <property type="project" value="TreeGrafter"/>
</dbReference>
<dbReference type="Gene3D" id="3.30.428.10">
    <property type="entry name" value="HIT-like"/>
    <property type="match status" value="1"/>
</dbReference>
<dbReference type="EMBL" id="CP022187">
    <property type="protein sequence ID" value="AWI74707.1"/>
    <property type="molecule type" value="Genomic_DNA"/>
</dbReference>
<dbReference type="GO" id="GO:0003824">
    <property type="term" value="F:catalytic activity"/>
    <property type="evidence" value="ECO:0007669"/>
    <property type="project" value="InterPro"/>
</dbReference>
<dbReference type="CDD" id="cd01277">
    <property type="entry name" value="HINT_subgroup"/>
    <property type="match status" value="1"/>
</dbReference>
<dbReference type="InterPro" id="IPR001310">
    <property type="entry name" value="Histidine_triad_HIT"/>
</dbReference>
<protein>
    <submittedName>
        <fullName evidence="5">HIT family protein</fullName>
    </submittedName>
</protein>
<feature type="active site" description="Tele-AMP-histidine intermediate" evidence="1">
    <location>
        <position position="102"/>
    </location>
</feature>
<evidence type="ECO:0000256" key="2">
    <source>
        <dbReference type="PIRSR" id="PIRSR601310-3"/>
    </source>
</evidence>
<dbReference type="InterPro" id="IPR011146">
    <property type="entry name" value="HIT-like"/>
</dbReference>
<keyword evidence="6" id="KW-1185">Reference proteome</keyword>
<dbReference type="KEGG" id="acom:CEW83_05350"/>
<organism evidence="5 6">
    <name type="scientific">Parazoarcus communis</name>
    <dbReference type="NCBI Taxonomy" id="41977"/>
    <lineage>
        <taxon>Bacteria</taxon>
        <taxon>Pseudomonadati</taxon>
        <taxon>Pseudomonadota</taxon>
        <taxon>Betaproteobacteria</taxon>
        <taxon>Rhodocyclales</taxon>
        <taxon>Zoogloeaceae</taxon>
        <taxon>Parazoarcus</taxon>
    </lineage>
</organism>
<feature type="domain" description="HIT" evidence="4">
    <location>
        <begin position="8"/>
        <end position="115"/>
    </location>
</feature>
<reference evidence="5 6" key="1">
    <citation type="submission" date="2017-06" db="EMBL/GenBank/DDBJ databases">
        <title>Azoarcus.</title>
        <authorList>
            <person name="Woo J.-H."/>
            <person name="Kim H.-S."/>
        </authorList>
    </citation>
    <scope>NUCLEOTIDE SEQUENCE [LARGE SCALE GENOMIC DNA]</scope>
    <source>
        <strain evidence="5 6">TSPY31</strain>
    </source>
</reference>
<dbReference type="AlphaFoldDB" id="A0A2U8GM30"/>
<dbReference type="Proteomes" id="UP000244930">
    <property type="component" value="Chromosome"/>
</dbReference>
<name>A0A2U8GM30_9RHOO</name>
<dbReference type="RefSeq" id="WP_108948414.1">
    <property type="nucleotide sequence ID" value="NZ_CP022187.1"/>
</dbReference>
<dbReference type="PANTHER" id="PTHR46648:SF1">
    <property type="entry name" value="ADENOSINE 5'-MONOPHOSPHORAMIDASE HNT1"/>
    <property type="match status" value="1"/>
</dbReference>
<evidence type="ECO:0000313" key="6">
    <source>
        <dbReference type="Proteomes" id="UP000244930"/>
    </source>
</evidence>
<feature type="short sequence motif" description="Histidine triad motif" evidence="2 3">
    <location>
        <begin position="100"/>
        <end position="104"/>
    </location>
</feature>
<proteinExistence type="predicted"/>
<evidence type="ECO:0000259" key="4">
    <source>
        <dbReference type="PROSITE" id="PS51084"/>
    </source>
</evidence>
<dbReference type="Pfam" id="PF01230">
    <property type="entry name" value="HIT"/>
    <property type="match status" value="1"/>
</dbReference>
<dbReference type="PANTHER" id="PTHR46648">
    <property type="entry name" value="HIT FAMILY PROTEIN 1"/>
    <property type="match status" value="1"/>
</dbReference>
<dbReference type="SUPFAM" id="SSF54197">
    <property type="entry name" value="HIT-like"/>
    <property type="match status" value="1"/>
</dbReference>
<dbReference type="InterPro" id="IPR036265">
    <property type="entry name" value="HIT-like_sf"/>
</dbReference>
<dbReference type="PROSITE" id="PS51084">
    <property type="entry name" value="HIT_2"/>
    <property type="match status" value="1"/>
</dbReference>
<evidence type="ECO:0000313" key="5">
    <source>
        <dbReference type="EMBL" id="AWI74707.1"/>
    </source>
</evidence>
<accession>A0A2U8GM30</accession>
<dbReference type="PRINTS" id="PR00332">
    <property type="entry name" value="HISTRIAD"/>
</dbReference>
<dbReference type="InterPro" id="IPR039384">
    <property type="entry name" value="HINT"/>
</dbReference>
<evidence type="ECO:0000256" key="3">
    <source>
        <dbReference type="PROSITE-ProRule" id="PRU00464"/>
    </source>
</evidence>
<sequence>MAYDNNNVFARILRGELPCQRLYEDEHTLAFLDIMPQSEGHTLVLPKEPAEFITEMSDASLEATMLTTRKLARAVQTVTGAPGLLLSQFNGAAAGQTVPHVHFHIIPRFPDQRLKSHGREKAEPAELAALAERIIAELAKSA</sequence>